<dbReference type="WBParaSite" id="TMUE_2000008859.1">
    <property type="protein sequence ID" value="TMUE_2000008859.1"/>
    <property type="gene ID" value="WBGene00300435"/>
</dbReference>
<name>A0A5S6Q3Z4_TRIMR</name>
<evidence type="ECO:0000313" key="4">
    <source>
        <dbReference type="WBParaSite" id="TMUE_2000008859.1"/>
    </source>
</evidence>
<accession>A0A5S6Q3Z4</accession>
<proteinExistence type="predicted"/>
<dbReference type="AlphaFoldDB" id="A0A5S6Q3Z4"/>
<dbReference type="WBParaSite" id="TMUE_0000001879.1">
    <property type="protein sequence ID" value="TMUE_0000001879.1"/>
    <property type="gene ID" value="WBGene00297746"/>
</dbReference>
<evidence type="ECO:0000313" key="2">
    <source>
        <dbReference type="Proteomes" id="UP000046395"/>
    </source>
</evidence>
<feature type="region of interest" description="Disordered" evidence="1">
    <location>
        <begin position="79"/>
        <end position="98"/>
    </location>
</feature>
<reference evidence="2" key="1">
    <citation type="submission" date="2013-11" db="EMBL/GenBank/DDBJ databases">
        <authorList>
            <person name="Aslett M."/>
        </authorList>
    </citation>
    <scope>NUCLEOTIDE SEQUENCE [LARGE SCALE GENOMIC DNA]</scope>
    <source>
        <strain evidence="2">Edinburgh</strain>
    </source>
</reference>
<reference evidence="3 4" key="3">
    <citation type="submission" date="2019-12" db="UniProtKB">
        <authorList>
            <consortium name="WormBaseParasite"/>
        </authorList>
    </citation>
    <scope>IDENTIFICATION</scope>
</reference>
<organism evidence="2 3">
    <name type="scientific">Trichuris muris</name>
    <name type="common">Mouse whipworm</name>
    <dbReference type="NCBI Taxonomy" id="70415"/>
    <lineage>
        <taxon>Eukaryota</taxon>
        <taxon>Metazoa</taxon>
        <taxon>Ecdysozoa</taxon>
        <taxon>Nematoda</taxon>
        <taxon>Enoplea</taxon>
        <taxon>Dorylaimia</taxon>
        <taxon>Trichinellida</taxon>
        <taxon>Trichuridae</taxon>
        <taxon>Trichuris</taxon>
    </lineage>
</organism>
<evidence type="ECO:0000313" key="3">
    <source>
        <dbReference type="WBParaSite" id="TMUE_0000001879.1"/>
    </source>
</evidence>
<dbReference type="Proteomes" id="UP000046395">
    <property type="component" value="Unassembled WGS sequence"/>
</dbReference>
<keyword evidence="2" id="KW-1185">Reference proteome</keyword>
<sequence length="144" mass="16347">MMPRNIPYKKAVAALRHVRQMATASSENFKLTHCLFLSLLPATVGAYFRRPSDLKEHSWLKKGSHVIFKENIAGGHRQFPPITLNSETSEPPPSTDRMKGTVQALRLAPRSEMAADGLPLQWKAPAWNVQKERLFIPNIRRADY</sequence>
<evidence type="ECO:0000256" key="1">
    <source>
        <dbReference type="SAM" id="MobiDB-lite"/>
    </source>
</evidence>
<reference evidence="2" key="2">
    <citation type="submission" date="2014-03" db="EMBL/GenBank/DDBJ databases">
        <title>The whipworm genome and dual-species transcriptomics of an intimate host-pathogen interaction.</title>
        <authorList>
            <person name="Foth B.J."/>
            <person name="Tsai I.J."/>
            <person name="Reid A.J."/>
            <person name="Bancroft A.J."/>
            <person name="Nichol S."/>
            <person name="Tracey A."/>
            <person name="Holroyd N."/>
            <person name="Cotton J.A."/>
            <person name="Stanley E.J."/>
            <person name="Zarowiecki M."/>
            <person name="Liu J.Z."/>
            <person name="Huckvale T."/>
            <person name="Cooper P.J."/>
            <person name="Grencis R.K."/>
            <person name="Berriman M."/>
        </authorList>
    </citation>
    <scope>NUCLEOTIDE SEQUENCE [LARGE SCALE GENOMIC DNA]</scope>
    <source>
        <strain evidence="2">Edinburgh</strain>
    </source>
</reference>
<protein>
    <submittedName>
        <fullName evidence="3 4">Uncharacterized protein</fullName>
    </submittedName>
</protein>